<feature type="compositionally biased region" description="Polar residues" evidence="1">
    <location>
        <begin position="7"/>
        <end position="23"/>
    </location>
</feature>
<gene>
    <name evidence="2" type="ORF">RJ641_010814</name>
</gene>
<name>A0AAN8UV07_9MAGN</name>
<evidence type="ECO:0000256" key="1">
    <source>
        <dbReference type="SAM" id="MobiDB-lite"/>
    </source>
</evidence>
<feature type="compositionally biased region" description="Polar residues" evidence="1">
    <location>
        <begin position="103"/>
        <end position="114"/>
    </location>
</feature>
<proteinExistence type="predicted"/>
<evidence type="ECO:0000313" key="3">
    <source>
        <dbReference type="Proteomes" id="UP001370490"/>
    </source>
</evidence>
<reference evidence="2 3" key="1">
    <citation type="submission" date="2023-12" db="EMBL/GenBank/DDBJ databases">
        <title>A high-quality genome assembly for Dillenia turbinata (Dilleniales).</title>
        <authorList>
            <person name="Chanderbali A."/>
        </authorList>
    </citation>
    <scope>NUCLEOTIDE SEQUENCE [LARGE SCALE GENOMIC DNA]</scope>
    <source>
        <strain evidence="2">LSX21</strain>
        <tissue evidence="2">Leaf</tissue>
    </source>
</reference>
<sequence>MVDPKYNASNNTSSQTLCNKQPIMTTKKTALRDVQNDNKVPLPKPFGGSPLLKETESVLGAKRPTTDCPVSPLHHQSACNNTGNGHLVYVRRKSEAEVEKGSGSDNDQSADYPQLRQLSNNGDMVRQQNQVKDPKIAVLAAMAQAPSVSLFASSRTSLPASLGKQGNLLSPRLKSFPFSENSQGMSGPRWRERFIHLQAYLKNYDHLSQEAYLQMLRSLSSIERSRHAVDLEKRAICLLLEEGKRKC</sequence>
<accession>A0AAN8UV07</accession>
<dbReference type="Proteomes" id="UP001370490">
    <property type="component" value="Unassembled WGS sequence"/>
</dbReference>
<organism evidence="2 3">
    <name type="scientific">Dillenia turbinata</name>
    <dbReference type="NCBI Taxonomy" id="194707"/>
    <lineage>
        <taxon>Eukaryota</taxon>
        <taxon>Viridiplantae</taxon>
        <taxon>Streptophyta</taxon>
        <taxon>Embryophyta</taxon>
        <taxon>Tracheophyta</taxon>
        <taxon>Spermatophyta</taxon>
        <taxon>Magnoliopsida</taxon>
        <taxon>eudicotyledons</taxon>
        <taxon>Gunneridae</taxon>
        <taxon>Pentapetalae</taxon>
        <taxon>Dilleniales</taxon>
        <taxon>Dilleniaceae</taxon>
        <taxon>Dillenia</taxon>
    </lineage>
</organism>
<protein>
    <submittedName>
        <fullName evidence="2">Uncharacterized protein</fullName>
    </submittedName>
</protein>
<comment type="caution">
    <text evidence="2">The sequence shown here is derived from an EMBL/GenBank/DDBJ whole genome shotgun (WGS) entry which is preliminary data.</text>
</comment>
<dbReference type="PANTHER" id="PTHR34555">
    <property type="entry name" value="INTEGRAL MEMBRANE HEMOLYSIN-III-LIKE PROTEIN"/>
    <property type="match status" value="1"/>
</dbReference>
<feature type="region of interest" description="Disordered" evidence="1">
    <location>
        <begin position="1"/>
        <end position="23"/>
    </location>
</feature>
<keyword evidence="3" id="KW-1185">Reference proteome</keyword>
<evidence type="ECO:0000313" key="2">
    <source>
        <dbReference type="EMBL" id="KAK6922510.1"/>
    </source>
</evidence>
<dbReference type="PANTHER" id="PTHR34555:SF1">
    <property type="entry name" value="INTEGRAL MEMBRANE HEMOLYSIN-III-LIKE PROTEIN"/>
    <property type="match status" value="1"/>
</dbReference>
<dbReference type="AlphaFoldDB" id="A0AAN8UV07"/>
<feature type="region of interest" description="Disordered" evidence="1">
    <location>
        <begin position="94"/>
        <end position="114"/>
    </location>
</feature>
<dbReference type="EMBL" id="JBAMMX010000018">
    <property type="protein sequence ID" value="KAK6922510.1"/>
    <property type="molecule type" value="Genomic_DNA"/>
</dbReference>